<evidence type="ECO:0000313" key="9">
    <source>
        <dbReference type="Proteomes" id="UP000298327"/>
    </source>
</evidence>
<proteinExistence type="inferred from homology"/>
<dbReference type="GO" id="GO:0009277">
    <property type="term" value="C:fungal-type cell wall"/>
    <property type="evidence" value="ECO:0007669"/>
    <property type="project" value="InterPro"/>
</dbReference>
<reference evidence="8 9" key="1">
    <citation type="submission" date="2019-02" db="EMBL/GenBank/DDBJ databases">
        <title>Genome sequencing of the rare red list fungi Dentipellis fragilis.</title>
        <authorList>
            <person name="Buettner E."/>
            <person name="Kellner H."/>
        </authorList>
    </citation>
    <scope>NUCLEOTIDE SEQUENCE [LARGE SCALE GENOMIC DNA]</scope>
    <source>
        <strain evidence="8 9">DSM 105465</strain>
    </source>
</reference>
<dbReference type="Proteomes" id="UP000298327">
    <property type="component" value="Unassembled WGS sequence"/>
</dbReference>
<dbReference type="GO" id="GO:0005199">
    <property type="term" value="F:structural constituent of cell wall"/>
    <property type="evidence" value="ECO:0007669"/>
    <property type="project" value="InterPro"/>
</dbReference>
<dbReference type="EMBL" id="SEOQ01000383">
    <property type="protein sequence ID" value="TFY64146.1"/>
    <property type="molecule type" value="Genomic_DNA"/>
</dbReference>
<evidence type="ECO:0000313" key="8">
    <source>
        <dbReference type="EMBL" id="TFY64146.1"/>
    </source>
</evidence>
<accession>A0A4Y9YNG9</accession>
<evidence type="ECO:0000256" key="2">
    <source>
        <dbReference type="ARBA" id="ARBA00010446"/>
    </source>
</evidence>
<dbReference type="STRING" id="205917.A0A4Y9YNG9"/>
<organism evidence="8 9">
    <name type="scientific">Dentipellis fragilis</name>
    <dbReference type="NCBI Taxonomy" id="205917"/>
    <lineage>
        <taxon>Eukaryota</taxon>
        <taxon>Fungi</taxon>
        <taxon>Dikarya</taxon>
        <taxon>Basidiomycota</taxon>
        <taxon>Agaricomycotina</taxon>
        <taxon>Agaricomycetes</taxon>
        <taxon>Russulales</taxon>
        <taxon>Hericiaceae</taxon>
        <taxon>Dentipellis</taxon>
    </lineage>
</organism>
<feature type="compositionally biased region" description="Low complexity" evidence="7">
    <location>
        <begin position="62"/>
        <end position="81"/>
    </location>
</feature>
<evidence type="ECO:0000256" key="3">
    <source>
        <dbReference type="ARBA" id="ARBA00022512"/>
    </source>
</evidence>
<evidence type="ECO:0000256" key="5">
    <source>
        <dbReference type="ARBA" id="ARBA00023157"/>
    </source>
</evidence>
<comment type="subcellular location">
    <subcellularLocation>
        <location evidence="1 6">Secreted</location>
        <location evidence="1 6">Cell wall</location>
    </subcellularLocation>
</comment>
<keyword evidence="9" id="KW-1185">Reference proteome</keyword>
<gene>
    <name evidence="8" type="ORF">EVG20_g6047</name>
</gene>
<comment type="caution">
    <text evidence="8">The sequence shown here is derived from an EMBL/GenBank/DDBJ whole genome shotgun (WGS) entry which is preliminary data.</text>
</comment>
<evidence type="ECO:0000256" key="4">
    <source>
        <dbReference type="ARBA" id="ARBA00022525"/>
    </source>
</evidence>
<keyword evidence="4 6" id="KW-0964">Secreted</keyword>
<feature type="region of interest" description="Disordered" evidence="7">
    <location>
        <begin position="59"/>
        <end position="81"/>
    </location>
</feature>
<dbReference type="InterPro" id="IPR001338">
    <property type="entry name" value="Class_I_Hydrophobin"/>
</dbReference>
<dbReference type="SMART" id="SM00075">
    <property type="entry name" value="HYDRO"/>
    <property type="match status" value="1"/>
</dbReference>
<evidence type="ECO:0000256" key="6">
    <source>
        <dbReference type="RuleBase" id="RU365009"/>
    </source>
</evidence>
<keyword evidence="3 6" id="KW-0134">Cell wall</keyword>
<comment type="similarity">
    <text evidence="2 6">Belongs to the fungal hydrophobin family.</text>
</comment>
<protein>
    <recommendedName>
        <fullName evidence="6">Hydrophobin</fullName>
    </recommendedName>
</protein>
<evidence type="ECO:0000256" key="7">
    <source>
        <dbReference type="SAM" id="MobiDB-lite"/>
    </source>
</evidence>
<sequence length="221" mass="22802">MSQEHDSAVLFGCFEQLSSDAEQMNYTLLTPQIHDSRPRGQQVAAQLCQRSSMYLQSRMDRSLSLSSQQPSSPSTSRPSPLSKMLAHASAVFLSVLATSAVMVAASPAPWGNPTTTPAITTTVTVTAPATTSTAPASQCNTGPVQCCNSVQSASSSSASDLLGLLGIVLQDVNALVGIDCTPISVIGAGSGAHCNAEPVCCENNNFNGLISLGCSPVNINL</sequence>
<dbReference type="CDD" id="cd23507">
    <property type="entry name" value="hydrophobin_I"/>
    <property type="match status" value="1"/>
</dbReference>
<dbReference type="Pfam" id="PF01185">
    <property type="entry name" value="Hydrophobin"/>
    <property type="match status" value="1"/>
</dbReference>
<name>A0A4Y9YNG9_9AGAM</name>
<evidence type="ECO:0000256" key="1">
    <source>
        <dbReference type="ARBA" id="ARBA00004191"/>
    </source>
</evidence>
<keyword evidence="5 6" id="KW-1015">Disulfide bond</keyword>
<dbReference type="OrthoDB" id="4225815at2759"/>
<keyword evidence="6" id="KW-0732">Signal</keyword>
<dbReference type="AlphaFoldDB" id="A0A4Y9YNG9"/>